<protein>
    <submittedName>
        <fullName evidence="1">Uncharacterized protein</fullName>
    </submittedName>
</protein>
<dbReference type="EMBL" id="AMYD01002874">
    <property type="protein sequence ID" value="EQB47632.1"/>
    <property type="molecule type" value="Genomic_DNA"/>
</dbReference>
<organism evidence="1 2">
    <name type="scientific">Colletotrichum gloeosporioides (strain Cg-14)</name>
    <name type="common">Anthracnose fungus</name>
    <name type="synonym">Glomerella cingulata</name>
    <dbReference type="NCBI Taxonomy" id="1237896"/>
    <lineage>
        <taxon>Eukaryota</taxon>
        <taxon>Fungi</taxon>
        <taxon>Dikarya</taxon>
        <taxon>Ascomycota</taxon>
        <taxon>Pezizomycotina</taxon>
        <taxon>Sordariomycetes</taxon>
        <taxon>Hypocreomycetidae</taxon>
        <taxon>Glomerellales</taxon>
        <taxon>Glomerellaceae</taxon>
        <taxon>Colletotrichum</taxon>
        <taxon>Colletotrichum gloeosporioides species complex</taxon>
    </lineage>
</organism>
<dbReference type="HOGENOM" id="CLU_3439478_0_0_1"/>
<reference evidence="2" key="1">
    <citation type="journal article" date="2013" name="Mol. Plant Microbe Interact.">
        <title>Global aspects of pacC regulation of pathogenicity genes in Colletotrichum gloeosporioides as revealed by transcriptome analysis.</title>
        <authorList>
            <person name="Alkan N."/>
            <person name="Meng X."/>
            <person name="Friedlander G."/>
            <person name="Reuveni E."/>
            <person name="Sukno S."/>
            <person name="Sherman A."/>
            <person name="Thon M."/>
            <person name="Fluhr R."/>
            <person name="Prusky D."/>
        </authorList>
    </citation>
    <scope>NUCLEOTIDE SEQUENCE [LARGE SCALE GENOMIC DNA]</scope>
    <source>
        <strain evidence="2">Cg-14</strain>
    </source>
</reference>
<evidence type="ECO:0000313" key="1">
    <source>
        <dbReference type="EMBL" id="EQB47632.1"/>
    </source>
</evidence>
<dbReference type="Proteomes" id="UP000015530">
    <property type="component" value="Unassembled WGS sequence"/>
</dbReference>
<evidence type="ECO:0000313" key="2">
    <source>
        <dbReference type="Proteomes" id="UP000015530"/>
    </source>
</evidence>
<proteinExistence type="predicted"/>
<name>T0JWZ4_COLGC</name>
<accession>T0JWZ4</accession>
<comment type="caution">
    <text evidence="1">The sequence shown here is derived from an EMBL/GenBank/DDBJ whole genome shotgun (WGS) entry which is preliminary data.</text>
</comment>
<gene>
    <name evidence="1" type="ORF">CGLO_13201</name>
</gene>
<sequence length="8" mass="995">MIRSEWSS</sequence>